<reference evidence="2" key="1">
    <citation type="submission" date="2016-08" db="EMBL/GenBank/DDBJ databases">
        <authorList>
            <person name="Varghese N."/>
            <person name="Submissions Spin"/>
        </authorList>
    </citation>
    <scope>NUCLEOTIDE SEQUENCE [LARGE SCALE GENOMIC DNA]</scope>
    <source>
        <strain evidence="2">HAMBI 2971</strain>
    </source>
</reference>
<sequence length="178" mass="19649">MFRKVFDARMHPKSATSSGHISLMTMNSAQFIGRSGASGMMSESRQDGLWRGNSVDRSFLVVSTGGRQFARKPAAAMPGRAGLFCRRLNLSPFPQPAATVMKLFNFTGRAQSLHEIHTNKGYATGRRGSPYCFGPRRSLTICKDSSFTITEAIAIFAVDRPERRRQRHGAAHVKAIDL</sequence>
<organism evidence="1 2">
    <name type="scientific">Rhizobium miluonense</name>
    <dbReference type="NCBI Taxonomy" id="411945"/>
    <lineage>
        <taxon>Bacteria</taxon>
        <taxon>Pseudomonadati</taxon>
        <taxon>Pseudomonadota</taxon>
        <taxon>Alphaproteobacteria</taxon>
        <taxon>Hyphomicrobiales</taxon>
        <taxon>Rhizobiaceae</taxon>
        <taxon>Rhizobium/Agrobacterium group</taxon>
        <taxon>Rhizobium</taxon>
    </lineage>
</organism>
<dbReference type="STRING" id="411945.GA0061102_1002287"/>
<dbReference type="Proteomes" id="UP000199435">
    <property type="component" value="Unassembled WGS sequence"/>
</dbReference>
<protein>
    <submittedName>
        <fullName evidence="1">Uncharacterized protein</fullName>
    </submittedName>
</protein>
<keyword evidence="2" id="KW-1185">Reference proteome</keyword>
<proteinExistence type="predicted"/>
<dbReference type="AlphaFoldDB" id="A0A1C3UB93"/>
<accession>A0A1C3UB93</accession>
<evidence type="ECO:0000313" key="2">
    <source>
        <dbReference type="Proteomes" id="UP000199435"/>
    </source>
</evidence>
<gene>
    <name evidence="1" type="ORF">GA0061102_1002287</name>
</gene>
<dbReference type="EMBL" id="FMAH01000002">
    <property type="protein sequence ID" value="SCB12752.1"/>
    <property type="molecule type" value="Genomic_DNA"/>
</dbReference>
<name>A0A1C3UB93_9HYPH</name>
<evidence type="ECO:0000313" key="1">
    <source>
        <dbReference type="EMBL" id="SCB12752.1"/>
    </source>
</evidence>